<dbReference type="Proteomes" id="UP000634529">
    <property type="component" value="Unassembled WGS sequence"/>
</dbReference>
<dbReference type="EMBL" id="JACYTN010000006">
    <property type="protein sequence ID" value="MBD8498897.1"/>
    <property type="molecule type" value="Genomic_DNA"/>
</dbReference>
<sequence length="78" mass="9093">MLDELIFKMNEQYGNSVCFMGLSFKCSRGIVMIDNYEDKNVKNGFLVVFTSYLDNELPVTVLLHNMEELRVFLEEVAF</sequence>
<reference evidence="1 2" key="1">
    <citation type="submission" date="2020-09" db="EMBL/GenBank/DDBJ databases">
        <title>Paenibacillus sp. CAU 1523 isolated from sand of Haeundae Beach.</title>
        <authorList>
            <person name="Kim W."/>
        </authorList>
    </citation>
    <scope>NUCLEOTIDE SEQUENCE [LARGE SCALE GENOMIC DNA]</scope>
    <source>
        <strain evidence="1 2">CAU 1523</strain>
    </source>
</reference>
<protein>
    <submittedName>
        <fullName evidence="1">Uncharacterized protein</fullName>
    </submittedName>
</protein>
<gene>
    <name evidence="1" type="ORF">IFO66_11345</name>
</gene>
<evidence type="ECO:0000313" key="2">
    <source>
        <dbReference type="Proteomes" id="UP000634529"/>
    </source>
</evidence>
<accession>A0ABR9AY03</accession>
<evidence type="ECO:0000313" key="1">
    <source>
        <dbReference type="EMBL" id="MBD8498897.1"/>
    </source>
</evidence>
<dbReference type="RefSeq" id="WP_192025253.1">
    <property type="nucleotide sequence ID" value="NZ_JACYTN010000006.1"/>
</dbReference>
<comment type="caution">
    <text evidence="1">The sequence shown here is derived from an EMBL/GenBank/DDBJ whole genome shotgun (WGS) entry which is preliminary data.</text>
</comment>
<proteinExistence type="predicted"/>
<organism evidence="1 2">
    <name type="scientific">Paenibacillus arenosi</name>
    <dbReference type="NCBI Taxonomy" id="2774142"/>
    <lineage>
        <taxon>Bacteria</taxon>
        <taxon>Bacillati</taxon>
        <taxon>Bacillota</taxon>
        <taxon>Bacilli</taxon>
        <taxon>Bacillales</taxon>
        <taxon>Paenibacillaceae</taxon>
        <taxon>Paenibacillus</taxon>
    </lineage>
</organism>
<keyword evidence="2" id="KW-1185">Reference proteome</keyword>
<name>A0ABR9AY03_9BACL</name>